<dbReference type="Proteomes" id="UP000218505">
    <property type="component" value="Chromosome"/>
</dbReference>
<evidence type="ECO:0000313" key="1">
    <source>
        <dbReference type="EMBL" id="ATE56580.1"/>
    </source>
</evidence>
<organism evidence="1 2">
    <name type="scientific">Actinosynnema pretiosum</name>
    <dbReference type="NCBI Taxonomy" id="42197"/>
    <lineage>
        <taxon>Bacteria</taxon>
        <taxon>Bacillati</taxon>
        <taxon>Actinomycetota</taxon>
        <taxon>Actinomycetes</taxon>
        <taxon>Pseudonocardiales</taxon>
        <taxon>Pseudonocardiaceae</taxon>
        <taxon>Actinosynnema</taxon>
    </lineage>
</organism>
<accession>A0A290ZC19</accession>
<name>A0A290ZC19_9PSEU</name>
<dbReference type="AlphaFoldDB" id="A0A290ZC19"/>
<gene>
    <name evidence="1" type="ORF">CNX65_27595</name>
</gene>
<keyword evidence="2" id="KW-1185">Reference proteome</keyword>
<sequence length="317" mass="34340">MSKTSLTDRLVALRRAETGENTSQAVPAVRAVLSDLPDGRREHLVDALNGAGDARGLLIPEPASREQRELECAVLQAATEAGSHLQLRPPASMVRPAHAFRAAEPGPHGLRLHLAEHALGPLLYELLPRLEDDGGVSGVPGLRVRRRPRSIELLIPGSPAGVVLAGVDEALWREGMAYVRTLLRDRDLSHRFAEGDLHESERAHLAEFPRRSGLAASALRRPALLAAAPWTRTLARDDQWWLEWPEGPALPAVAQRLVHPVVGIPGLVATTASRESATLSDGWWSLHVRVVPGPDPANEEALAAMEWPPGVTGWSTR</sequence>
<proteinExistence type="predicted"/>
<dbReference type="EMBL" id="CP023445">
    <property type="protein sequence ID" value="ATE56580.1"/>
    <property type="molecule type" value="Genomic_DNA"/>
</dbReference>
<evidence type="ECO:0000313" key="2">
    <source>
        <dbReference type="Proteomes" id="UP000218505"/>
    </source>
</evidence>
<protein>
    <submittedName>
        <fullName evidence="1">Uncharacterized protein</fullName>
    </submittedName>
</protein>
<dbReference type="RefSeq" id="WP_096496353.1">
    <property type="nucleotide sequence ID" value="NZ_CP023445.1"/>
</dbReference>
<dbReference type="KEGG" id="apre:CNX65_27595"/>
<reference evidence="1" key="1">
    <citation type="submission" date="2017-09" db="EMBL/GenBank/DDBJ databases">
        <title>Complete Genome Sequence of ansamitocin-producing Bacterium Actinosynnema pretiosum X47.</title>
        <authorList>
            <person name="Cao G."/>
            <person name="Zong G."/>
            <person name="Zhong C."/>
            <person name="Fu J."/>
        </authorList>
    </citation>
    <scope>NUCLEOTIDE SEQUENCE [LARGE SCALE GENOMIC DNA]</scope>
    <source>
        <strain evidence="1">X47</strain>
    </source>
</reference>